<organism evidence="4 5">
    <name type="scientific">Pelobates cultripes</name>
    <name type="common">Western spadefoot toad</name>
    <dbReference type="NCBI Taxonomy" id="61616"/>
    <lineage>
        <taxon>Eukaryota</taxon>
        <taxon>Metazoa</taxon>
        <taxon>Chordata</taxon>
        <taxon>Craniata</taxon>
        <taxon>Vertebrata</taxon>
        <taxon>Euteleostomi</taxon>
        <taxon>Amphibia</taxon>
        <taxon>Batrachia</taxon>
        <taxon>Anura</taxon>
        <taxon>Pelobatoidea</taxon>
        <taxon>Pelobatidae</taxon>
        <taxon>Pelobates</taxon>
    </lineage>
</organism>
<dbReference type="PANTHER" id="PTHR46345:SF7">
    <property type="entry name" value="FH2 DOMAIN CONTAINING 3-RELATED"/>
    <property type="match status" value="1"/>
</dbReference>
<name>A0AAD1RAX8_PELCU</name>
<keyword evidence="1" id="KW-0175">Coiled coil</keyword>
<dbReference type="PANTHER" id="PTHR46345">
    <property type="entry name" value="INVERTED FORMIN-2"/>
    <property type="match status" value="1"/>
</dbReference>
<accession>A0AAD1RAX8</accession>
<feature type="compositionally biased region" description="Pro residues" evidence="2">
    <location>
        <begin position="15"/>
        <end position="53"/>
    </location>
</feature>
<dbReference type="AlphaFoldDB" id="A0AAD1RAX8"/>
<evidence type="ECO:0000259" key="3">
    <source>
        <dbReference type="PROSITE" id="PS51444"/>
    </source>
</evidence>
<sequence length="695" mass="77658">MDETDDIMVASRNSPSPPHTPPSHPPPPPPLLGLFSLPPPPPPPRNFPLPPPASDGISMPNLPHANLHYGDRRSKLRNFNWDPLPAERVLMGRNLWTTGPHMTSLHIDTTHMEELFGQREEQHKPRGKGRRSFKTQTSLGIVEQEVCLLDAKRSMNLGIFLKQFKRPVQAIIDDIKRGVGSNFGAEKLSELERLLPEKDEVKKIKAFKGDRSSLSEPELFIVLLVEVPSLGDRCLQRLQAAVSTAEAKQQLLTSNPPIRSASAEALWIRECPPIQLLQCEELHTVIHLVLKAGNYMNAGGYAGSALGFRMGSLLKLADTKANKPGVNLMHFVAKEAEKNNPSLMNFPDKLSHINQASRITSQEVESDLENLTQKLSRTRGALLDQPDLQLEMGAFLQVAEMELHQVLGSLKSLQEVRRALMEFFCEDESVFRLEEMCLVFSTFCAKFLSAVQENKDREKAELRKERLEKRRSIASCSMHDKDLQDVELEFLLLRLPRRGRSGKTPRPLPRTHSTDHLNSPPCSIIMPREPIMEEDDLLPDAKKPHGLRRPRNSEGNGQDTPGKINRRHTLNCIPYRAEGFTQPVSTDSVTEKCMDVLPENEVHLSKSSHCTPNHLPLNQTLKSCVLDASQKSPSSPTLDSPTSLRLGGLFQRRGSLRSPEPSMISAGEDSPRGGGEASALSNFLKRFESTRRSSK</sequence>
<dbReference type="InterPro" id="IPR042201">
    <property type="entry name" value="FH2_Formin_sf"/>
</dbReference>
<evidence type="ECO:0000313" key="4">
    <source>
        <dbReference type="EMBL" id="CAH2226242.1"/>
    </source>
</evidence>
<evidence type="ECO:0000313" key="5">
    <source>
        <dbReference type="Proteomes" id="UP001295444"/>
    </source>
</evidence>
<feature type="region of interest" description="Disordered" evidence="2">
    <location>
        <begin position="499"/>
        <end position="525"/>
    </location>
</feature>
<feature type="region of interest" description="Disordered" evidence="2">
    <location>
        <begin position="653"/>
        <end position="695"/>
    </location>
</feature>
<evidence type="ECO:0000256" key="1">
    <source>
        <dbReference type="SAM" id="Coils"/>
    </source>
</evidence>
<dbReference type="InterPro" id="IPR015425">
    <property type="entry name" value="FH2_Formin"/>
</dbReference>
<evidence type="ECO:0000256" key="2">
    <source>
        <dbReference type="SAM" id="MobiDB-lite"/>
    </source>
</evidence>
<feature type="region of interest" description="Disordered" evidence="2">
    <location>
        <begin position="1"/>
        <end position="56"/>
    </location>
</feature>
<dbReference type="Pfam" id="PF02181">
    <property type="entry name" value="FH2"/>
    <property type="match status" value="1"/>
</dbReference>
<feature type="compositionally biased region" description="Basic and acidic residues" evidence="2">
    <location>
        <begin position="685"/>
        <end position="695"/>
    </location>
</feature>
<keyword evidence="5" id="KW-1185">Reference proteome</keyword>
<dbReference type="Proteomes" id="UP001295444">
    <property type="component" value="Chromosome 01"/>
</dbReference>
<reference evidence="4" key="1">
    <citation type="submission" date="2022-03" db="EMBL/GenBank/DDBJ databases">
        <authorList>
            <person name="Alioto T."/>
            <person name="Alioto T."/>
            <person name="Gomez Garrido J."/>
        </authorList>
    </citation>
    <scope>NUCLEOTIDE SEQUENCE</scope>
</reference>
<dbReference type="SUPFAM" id="SSF101447">
    <property type="entry name" value="Formin homology 2 domain (FH2 domain)"/>
    <property type="match status" value="1"/>
</dbReference>
<dbReference type="SMART" id="SM00498">
    <property type="entry name" value="FH2"/>
    <property type="match status" value="1"/>
</dbReference>
<feature type="domain" description="FH2" evidence="3">
    <location>
        <begin position="66"/>
        <end position="473"/>
    </location>
</feature>
<dbReference type="Gene3D" id="1.20.58.2220">
    <property type="entry name" value="Formin, FH2 domain"/>
    <property type="match status" value="1"/>
</dbReference>
<gene>
    <name evidence="4" type="ORF">PECUL_23A032369</name>
</gene>
<protein>
    <recommendedName>
        <fullName evidence="3">FH2 domain-containing protein</fullName>
    </recommendedName>
</protein>
<proteinExistence type="predicted"/>
<dbReference type="PROSITE" id="PS51444">
    <property type="entry name" value="FH2"/>
    <property type="match status" value="1"/>
</dbReference>
<dbReference type="EMBL" id="OW240912">
    <property type="protein sequence ID" value="CAH2226242.1"/>
    <property type="molecule type" value="Genomic_DNA"/>
</dbReference>
<feature type="region of interest" description="Disordered" evidence="2">
    <location>
        <begin position="538"/>
        <end position="566"/>
    </location>
</feature>
<feature type="coiled-coil region" evidence="1">
    <location>
        <begin position="354"/>
        <end position="381"/>
    </location>
</feature>